<dbReference type="KEGG" id="vg:19488123"/>
<dbReference type="EMBL" id="KJ510412">
    <property type="protein sequence ID" value="AHY26850.1"/>
    <property type="molecule type" value="Genomic_DNA"/>
</dbReference>
<keyword evidence="3" id="KW-1185">Reference proteome</keyword>
<sequence>MSDPDDDYTFCVYYEGQPVPGGPWQPYVAVAPSLADAEQWVELLAAAVDGNPYVRNLTVGYAPKLTWQPWPPGDG</sequence>
<dbReference type="InterPro" id="IPR001849">
    <property type="entry name" value="PH_domain"/>
</dbReference>
<dbReference type="RefSeq" id="YP_009032420.1">
    <property type="nucleotide sequence ID" value="NC_024147.1"/>
</dbReference>
<evidence type="ECO:0000313" key="3">
    <source>
        <dbReference type="Proteomes" id="UP000024442"/>
    </source>
</evidence>
<dbReference type="Proteomes" id="UP000024442">
    <property type="component" value="Segment"/>
</dbReference>
<evidence type="ECO:0000259" key="1">
    <source>
        <dbReference type="PROSITE" id="PS50003"/>
    </source>
</evidence>
<accession>A0A023W5D5</accession>
<dbReference type="PROSITE" id="PS50003">
    <property type="entry name" value="PH_DOMAIN"/>
    <property type="match status" value="1"/>
</dbReference>
<organism evidence="2 3">
    <name type="scientific">Mycobacterium phage ZoeJ</name>
    <dbReference type="NCBI Taxonomy" id="1486427"/>
    <lineage>
        <taxon>Viruses</taxon>
        <taxon>Duplodnaviria</taxon>
        <taxon>Heunggongvirae</taxon>
        <taxon>Uroviricota</taxon>
        <taxon>Caudoviricetes</taxon>
        <taxon>Weiservirinae</taxon>
        <taxon>Timquatrovirus</taxon>
        <taxon>Timquatrovirus zoeJ</taxon>
    </lineage>
</organism>
<protein>
    <recommendedName>
        <fullName evidence="1">PH domain-containing protein</fullName>
    </recommendedName>
</protein>
<reference evidence="2 3" key="1">
    <citation type="submission" date="2014-02" db="EMBL/GenBank/DDBJ databases">
        <authorList>
            <person name="Cornely K.A."/>
            <person name="Jancevski A.V."/>
            <person name="Rogers S.R."/>
            <person name="Scola S.E."/>
            <person name="Pinches R.S."/>
            <person name="Perri C.M."/>
            <person name="Brown M.S."/>
            <person name="Cavedon W.D."/>
            <person name="Dubois H.M."/>
            <person name="Fernando M.A."/>
            <person name="Austriaco N."/>
            <person name="Bradley K.W."/>
            <person name="Clarke D.Q."/>
            <person name="Lewis M.F."/>
            <person name="Barker L.P."/>
            <person name="Bailey C."/>
            <person name="Asai D.J."/>
            <person name="Garber M.L."/>
            <person name="Bowman C.A."/>
            <person name="Russell D.A."/>
            <person name="Pope W.H."/>
            <person name="Jacobs-Sera D."/>
            <person name="Hendrix R.W."/>
            <person name="Hatfull G.F."/>
        </authorList>
    </citation>
    <scope>NUCLEOTIDE SEQUENCE [LARGE SCALE GENOMIC DNA]</scope>
</reference>
<proteinExistence type="predicted"/>
<evidence type="ECO:0000313" key="2">
    <source>
        <dbReference type="EMBL" id="AHY26850.1"/>
    </source>
</evidence>
<feature type="domain" description="PH" evidence="1">
    <location>
        <begin position="1"/>
        <end position="49"/>
    </location>
</feature>
<dbReference type="OrthoDB" id="20724at10239"/>
<dbReference type="GeneID" id="19488123"/>
<name>A0A023W5D5_9CAUD</name>
<gene>
    <name evidence="2" type="primary">26</name>
    <name evidence="2" type="ORF">PBI_ZOEJ_26</name>
</gene>